<sequence>MSSVKKQELKFAATSTVRGRTYFSELSFSLDEVNIPADSWIAGQLQILQKKSQEDALPRADIDPYLRLIRLLSTSKEAQQILELPPAKVGRRTLFQLFTFAEHALYLSGGTLETLTRTSSIFRKYILRTAEEQVLLDEDVSRRSIGFKTRFSRLLPPRPLISDLTDKSLDPDLAAPISALTHVNAKDLMVKTELRLERDLVRIQEACIRELEICQGLRERLILLGEKKCTKREISMVGEMIAADKYPLKATRKAIDRLPTDRILSAYQKIIMRDGLARTNRPYHPVFWKNEFHLREFLEEDEKHLVRNGFRIHYLPHRMISQELVASFVLLLTYTGWNGHTLQAMGDDDVTLNGEWVTLRGYKGKIDAFIDDAHLDIKQPGVMMALDLIRWNRKQLIKLGFLSPNSQFLWCTWTVAYGPIEFQYVAFQDGLKKLQERYSLPKFSLDQVRPQVLAHSSLKMKNPEYVRQLASHKLLATTGHYLDQFLLRNMNSAINLEFQRRLENTVLFRLAEKEETFKSLVREKHVDLRLLTPLGDGASCKNPGAPPDDSFLVGNMCDGKRCHLGDGCDNRKIVIDLESLAALVRKRRYYRLNWRRLEHRNSVAFEKFHVPAILFNFSLYDYIKASSFRYYLERVEREIEHETK</sequence>
<dbReference type="EMBL" id="JAVDSJ010000006">
    <property type="protein sequence ID" value="MDR6586366.1"/>
    <property type="molecule type" value="Genomic_DNA"/>
</dbReference>
<evidence type="ECO:0000313" key="1">
    <source>
        <dbReference type="EMBL" id="MDR6586366.1"/>
    </source>
</evidence>
<name>A0ABU1PKA8_9BURK</name>
<comment type="caution">
    <text evidence="1">The sequence shown here is derived from an EMBL/GenBank/DDBJ whole genome shotgun (WGS) entry which is preliminary data.</text>
</comment>
<gene>
    <name evidence="1" type="ORF">J2W50_004590</name>
</gene>
<dbReference type="Proteomes" id="UP001260715">
    <property type="component" value="Unassembled WGS sequence"/>
</dbReference>
<accession>A0ABU1PKA8</accession>
<proteinExistence type="predicted"/>
<dbReference type="SUPFAM" id="SSF56349">
    <property type="entry name" value="DNA breaking-rejoining enzymes"/>
    <property type="match status" value="1"/>
</dbReference>
<keyword evidence="2" id="KW-1185">Reference proteome</keyword>
<organism evidence="1 2">
    <name type="scientific">Herbaspirillum frisingense</name>
    <dbReference type="NCBI Taxonomy" id="92645"/>
    <lineage>
        <taxon>Bacteria</taxon>
        <taxon>Pseudomonadati</taxon>
        <taxon>Pseudomonadota</taxon>
        <taxon>Betaproteobacteria</taxon>
        <taxon>Burkholderiales</taxon>
        <taxon>Oxalobacteraceae</taxon>
        <taxon>Herbaspirillum</taxon>
    </lineage>
</organism>
<dbReference type="RefSeq" id="WP_310012144.1">
    <property type="nucleotide sequence ID" value="NZ_JAVDSJ010000006.1"/>
</dbReference>
<reference evidence="1 2" key="1">
    <citation type="submission" date="2023-07" db="EMBL/GenBank/DDBJ databases">
        <title>Sorghum-associated microbial communities from plants grown in Nebraska, USA.</title>
        <authorList>
            <person name="Schachtman D."/>
        </authorList>
    </citation>
    <scope>NUCLEOTIDE SEQUENCE [LARGE SCALE GENOMIC DNA]</scope>
    <source>
        <strain evidence="1 2">596</strain>
    </source>
</reference>
<dbReference type="InterPro" id="IPR011010">
    <property type="entry name" value="DNA_brk_join_enz"/>
</dbReference>
<evidence type="ECO:0000313" key="2">
    <source>
        <dbReference type="Proteomes" id="UP001260715"/>
    </source>
</evidence>
<protein>
    <submittedName>
        <fullName evidence="1">Uncharacterized protein</fullName>
    </submittedName>
</protein>